<dbReference type="InterPro" id="IPR022751">
    <property type="entry name" value="Alpha_mannosyltransferase"/>
</dbReference>
<proteinExistence type="inferred from homology"/>
<dbReference type="PANTHER" id="PTHR31392">
    <property type="entry name" value="ALPHA-1,3-MANNOSYLTRANSFERASE MNN1-RELATED"/>
    <property type="match status" value="1"/>
</dbReference>
<keyword evidence="4 11" id="KW-0808">Transferase</keyword>
<dbReference type="AlphaFoldDB" id="X6NTZ9"/>
<gene>
    <name evidence="11" type="ORF">RFI_07860</name>
</gene>
<keyword evidence="6" id="KW-0735">Signal-anchor</keyword>
<dbReference type="Proteomes" id="UP000023152">
    <property type="component" value="Unassembled WGS sequence"/>
</dbReference>
<evidence type="ECO:0000256" key="7">
    <source>
        <dbReference type="ARBA" id="ARBA00022989"/>
    </source>
</evidence>
<keyword evidence="5 10" id="KW-0812">Transmembrane</keyword>
<keyword evidence="8 10" id="KW-0472">Membrane</keyword>
<dbReference type="Pfam" id="PF11051">
    <property type="entry name" value="Mannosyl_trans3"/>
    <property type="match status" value="1"/>
</dbReference>
<name>X6NTZ9_RETFI</name>
<dbReference type="GO" id="GO:0005794">
    <property type="term" value="C:Golgi apparatus"/>
    <property type="evidence" value="ECO:0007669"/>
    <property type="project" value="TreeGrafter"/>
</dbReference>
<dbReference type="PANTHER" id="PTHR31392:SF1">
    <property type="entry name" value="ALPHA-1,3-MANNOSYLTRANSFERASE MNN1-RELATED"/>
    <property type="match status" value="1"/>
</dbReference>
<evidence type="ECO:0000313" key="11">
    <source>
        <dbReference type="EMBL" id="ETO29264.1"/>
    </source>
</evidence>
<dbReference type="EMBL" id="ASPP01006147">
    <property type="protein sequence ID" value="ETO29264.1"/>
    <property type="molecule type" value="Genomic_DNA"/>
</dbReference>
<evidence type="ECO:0000256" key="6">
    <source>
        <dbReference type="ARBA" id="ARBA00022968"/>
    </source>
</evidence>
<evidence type="ECO:0000313" key="12">
    <source>
        <dbReference type="Proteomes" id="UP000023152"/>
    </source>
</evidence>
<evidence type="ECO:0000256" key="1">
    <source>
        <dbReference type="ARBA" id="ARBA00004606"/>
    </source>
</evidence>
<dbReference type="SUPFAM" id="SSF53448">
    <property type="entry name" value="Nucleotide-diphospho-sugar transferases"/>
    <property type="match status" value="1"/>
</dbReference>
<protein>
    <submittedName>
        <fullName evidence="11">Alpha-1,3-mannosyltransferase</fullName>
    </submittedName>
</protein>
<dbReference type="GO" id="GO:0000033">
    <property type="term" value="F:alpha-1,3-mannosyltransferase activity"/>
    <property type="evidence" value="ECO:0007669"/>
    <property type="project" value="TreeGrafter"/>
</dbReference>
<evidence type="ECO:0000256" key="5">
    <source>
        <dbReference type="ARBA" id="ARBA00022692"/>
    </source>
</evidence>
<dbReference type="OrthoDB" id="430354at2759"/>
<evidence type="ECO:0000256" key="8">
    <source>
        <dbReference type="ARBA" id="ARBA00023136"/>
    </source>
</evidence>
<evidence type="ECO:0000256" key="2">
    <source>
        <dbReference type="ARBA" id="ARBA00009105"/>
    </source>
</evidence>
<sequence>MYWKTKHLSIGLRNLYVFVTACVLISLYWLLWPPVFLQPVAIVSQQAPNHMMTIHLMKTNIPGVVQAALGTKSLNRESPPSRINNKPREVVTAMICSYEKNIGLAFAQLQHLERQYVTEDVKSRYAVRYEICHVRELSEKTIFWLENEIDNLTIRDLSVDIVHDWNLSDWQHIRQQPHDVQEQVRSEVSFFRGFPCKPLCLSTVSHSNTDHVLLIDDDIVFQQNPFHLFTSEQYQQHGHVFFRDQLNTYQGFIDYLNRTYIPYAITNFFPNGENSSEIESAIKQRQYWLEQIPQIHQTDWVGESATVAMNVKRHADAMQILRDMHRKTRWRRNLYAKMIGDKETFWLSMLLSGKMPYFNPYGLQIVGKLNPTDHIVCCGNAYVGFITQYFAPTYNATPSVFYFNGQVIEEMIRLPFANNDTLDIILPKLQYISQSVPWHQRGVCRSIQQCVAFDYTSIGPTIHTLRTYKTKLTNFRQKNSERKELSLLSNKQSERNEINKLQTTKKHLFGKTNPFLNSKFYFTKEVFVCKQVNKERKYGISQLTAKQL</sequence>
<evidence type="ECO:0000256" key="10">
    <source>
        <dbReference type="SAM" id="Phobius"/>
    </source>
</evidence>
<keyword evidence="3 11" id="KW-0328">Glycosyltransferase</keyword>
<dbReference type="InterPro" id="IPR029044">
    <property type="entry name" value="Nucleotide-diphossugar_trans"/>
</dbReference>
<evidence type="ECO:0000256" key="3">
    <source>
        <dbReference type="ARBA" id="ARBA00022676"/>
    </source>
</evidence>
<evidence type="ECO:0000256" key="4">
    <source>
        <dbReference type="ARBA" id="ARBA00022679"/>
    </source>
</evidence>
<feature type="transmembrane region" description="Helical" evidence="10">
    <location>
        <begin position="12"/>
        <end position="32"/>
    </location>
</feature>
<keyword evidence="7 10" id="KW-1133">Transmembrane helix</keyword>
<comment type="similarity">
    <text evidence="2">Belongs to the MNN1/MNT family.</text>
</comment>
<keyword evidence="9" id="KW-0325">Glycoprotein</keyword>
<accession>X6NTZ9</accession>
<evidence type="ECO:0000256" key="9">
    <source>
        <dbReference type="ARBA" id="ARBA00023180"/>
    </source>
</evidence>
<reference evidence="11 12" key="1">
    <citation type="journal article" date="2013" name="Curr. Biol.">
        <title>The Genome of the Foraminiferan Reticulomyxa filosa.</title>
        <authorList>
            <person name="Glockner G."/>
            <person name="Hulsmann N."/>
            <person name="Schleicher M."/>
            <person name="Noegel A.A."/>
            <person name="Eichinger L."/>
            <person name="Gallinger C."/>
            <person name="Pawlowski J."/>
            <person name="Sierra R."/>
            <person name="Euteneuer U."/>
            <person name="Pillet L."/>
            <person name="Moustafa A."/>
            <person name="Platzer M."/>
            <person name="Groth M."/>
            <person name="Szafranski K."/>
            <person name="Schliwa M."/>
        </authorList>
    </citation>
    <scope>NUCLEOTIDE SEQUENCE [LARGE SCALE GENOMIC DNA]</scope>
</reference>
<organism evidence="11 12">
    <name type="scientific">Reticulomyxa filosa</name>
    <dbReference type="NCBI Taxonomy" id="46433"/>
    <lineage>
        <taxon>Eukaryota</taxon>
        <taxon>Sar</taxon>
        <taxon>Rhizaria</taxon>
        <taxon>Retaria</taxon>
        <taxon>Foraminifera</taxon>
        <taxon>Monothalamids</taxon>
        <taxon>Reticulomyxidae</taxon>
        <taxon>Reticulomyxa</taxon>
    </lineage>
</organism>
<dbReference type="GO" id="GO:0016020">
    <property type="term" value="C:membrane"/>
    <property type="evidence" value="ECO:0007669"/>
    <property type="project" value="UniProtKB-SubCell"/>
</dbReference>
<comment type="subcellular location">
    <subcellularLocation>
        <location evidence="1">Membrane</location>
        <topology evidence="1">Single-pass type II membrane protein</topology>
    </subcellularLocation>
</comment>
<comment type="caution">
    <text evidence="11">The sequence shown here is derived from an EMBL/GenBank/DDBJ whole genome shotgun (WGS) entry which is preliminary data.</text>
</comment>
<dbReference type="GO" id="GO:0006493">
    <property type="term" value="P:protein O-linked glycosylation"/>
    <property type="evidence" value="ECO:0007669"/>
    <property type="project" value="TreeGrafter"/>
</dbReference>
<keyword evidence="12" id="KW-1185">Reference proteome</keyword>